<accession>A0A8J5HPC8</accession>
<dbReference type="GO" id="GO:0004857">
    <property type="term" value="F:enzyme inhibitor activity"/>
    <property type="evidence" value="ECO:0007669"/>
    <property type="project" value="InterPro"/>
</dbReference>
<evidence type="ECO:0000256" key="2">
    <source>
        <dbReference type="ARBA" id="ARBA00023157"/>
    </source>
</evidence>
<sequence>MATFSFTLLPLSLLLLLLLLVPAISDIVDDACSESAAADPNIDYGFCVAALRSNPASGRARDLGALARVALRLARANATHARAAAKALLRENKRAGSGRRSPAIAAAGEVCVEVLGDAASGLKAAARAVKAGRLDDADAYAAAAVDAPGDCDDAFEEEGVASPLAEQDLGLWRLCVVALAITARLASASVESKQSNEPTVCFYSK</sequence>
<dbReference type="InterPro" id="IPR034088">
    <property type="entry name" value="Pla_a_1-like"/>
</dbReference>
<dbReference type="PANTHER" id="PTHR35357:SF23">
    <property type="entry name" value="PECTINESTERASE INHIBITOR DOMAIN-CONTAINING PROTEIN"/>
    <property type="match status" value="1"/>
</dbReference>
<keyword evidence="7" id="KW-1185">Reference proteome</keyword>
<dbReference type="GO" id="GO:0005576">
    <property type="term" value="C:extracellular region"/>
    <property type="evidence" value="ECO:0007669"/>
    <property type="project" value="UniProtKB-ARBA"/>
</dbReference>
<dbReference type="NCBIfam" id="TIGR01614">
    <property type="entry name" value="PME_inhib"/>
    <property type="match status" value="1"/>
</dbReference>
<reference evidence="6 7" key="1">
    <citation type="submission" date="2020-08" db="EMBL/GenBank/DDBJ databases">
        <title>Plant Genome Project.</title>
        <authorList>
            <person name="Zhang R.-G."/>
        </authorList>
    </citation>
    <scope>NUCLEOTIDE SEQUENCE [LARGE SCALE GENOMIC DNA]</scope>
    <source>
        <tissue evidence="6">Rhizome</tissue>
    </source>
</reference>
<comment type="caution">
    <text evidence="6">The sequence shown here is derived from an EMBL/GenBank/DDBJ whole genome shotgun (WGS) entry which is preliminary data.</text>
</comment>
<evidence type="ECO:0000313" key="7">
    <source>
        <dbReference type="Proteomes" id="UP000734854"/>
    </source>
</evidence>
<dbReference type="EMBL" id="JACMSC010000003">
    <property type="protein sequence ID" value="KAG6530204.1"/>
    <property type="molecule type" value="Genomic_DNA"/>
</dbReference>
<keyword evidence="2" id="KW-1015">Disulfide bond</keyword>
<evidence type="ECO:0000313" key="6">
    <source>
        <dbReference type="EMBL" id="KAG6530204.1"/>
    </source>
</evidence>
<evidence type="ECO:0000256" key="3">
    <source>
        <dbReference type="ARBA" id="ARBA00038471"/>
    </source>
</evidence>
<evidence type="ECO:0000259" key="5">
    <source>
        <dbReference type="SMART" id="SM00856"/>
    </source>
</evidence>
<evidence type="ECO:0000256" key="1">
    <source>
        <dbReference type="ARBA" id="ARBA00022729"/>
    </source>
</evidence>
<organism evidence="6 7">
    <name type="scientific">Zingiber officinale</name>
    <name type="common">Ginger</name>
    <name type="synonym">Amomum zingiber</name>
    <dbReference type="NCBI Taxonomy" id="94328"/>
    <lineage>
        <taxon>Eukaryota</taxon>
        <taxon>Viridiplantae</taxon>
        <taxon>Streptophyta</taxon>
        <taxon>Embryophyta</taxon>
        <taxon>Tracheophyta</taxon>
        <taxon>Spermatophyta</taxon>
        <taxon>Magnoliopsida</taxon>
        <taxon>Liliopsida</taxon>
        <taxon>Zingiberales</taxon>
        <taxon>Zingiberaceae</taxon>
        <taxon>Zingiber</taxon>
    </lineage>
</organism>
<gene>
    <name evidence="6" type="ORF">ZIOFF_012427</name>
</gene>
<dbReference type="SMART" id="SM00856">
    <property type="entry name" value="PMEI"/>
    <property type="match status" value="1"/>
</dbReference>
<keyword evidence="1 4" id="KW-0732">Signal</keyword>
<evidence type="ECO:0000256" key="4">
    <source>
        <dbReference type="SAM" id="SignalP"/>
    </source>
</evidence>
<comment type="similarity">
    <text evidence="3">Belongs to the PMEI family.</text>
</comment>
<feature type="domain" description="Pectinesterase inhibitor" evidence="5">
    <location>
        <begin position="23"/>
        <end position="181"/>
    </location>
</feature>
<feature type="chain" id="PRO_5035210538" description="Pectinesterase inhibitor domain-containing protein" evidence="4">
    <location>
        <begin position="26"/>
        <end position="205"/>
    </location>
</feature>
<dbReference type="Pfam" id="PF04043">
    <property type="entry name" value="PMEI"/>
    <property type="match status" value="1"/>
</dbReference>
<dbReference type="PANTHER" id="PTHR35357">
    <property type="entry name" value="OS02G0537100 PROTEIN"/>
    <property type="match status" value="1"/>
</dbReference>
<dbReference type="InterPro" id="IPR006501">
    <property type="entry name" value="Pectinesterase_inhib_dom"/>
</dbReference>
<feature type="signal peptide" evidence="4">
    <location>
        <begin position="1"/>
        <end position="25"/>
    </location>
</feature>
<dbReference type="Proteomes" id="UP000734854">
    <property type="component" value="Unassembled WGS sequence"/>
</dbReference>
<proteinExistence type="inferred from homology"/>
<dbReference type="AlphaFoldDB" id="A0A8J5HPC8"/>
<protein>
    <recommendedName>
        <fullName evidence="5">Pectinesterase inhibitor domain-containing protein</fullName>
    </recommendedName>
</protein>
<dbReference type="FunFam" id="1.20.140.40:FF:000002">
    <property type="entry name" value="Putative invertase inhibitor"/>
    <property type="match status" value="1"/>
</dbReference>
<dbReference type="CDD" id="cd15795">
    <property type="entry name" value="PMEI-Pla_a_1_like"/>
    <property type="match status" value="1"/>
</dbReference>
<name>A0A8J5HPC8_ZINOF</name>